<keyword evidence="5 14" id="KW-0732">Signal</keyword>
<keyword evidence="3" id="KW-0808">Transferase</keyword>
<dbReference type="GO" id="GO:0004674">
    <property type="term" value="F:protein serine/threonine kinase activity"/>
    <property type="evidence" value="ECO:0007669"/>
    <property type="project" value="UniProtKB-KW"/>
</dbReference>
<evidence type="ECO:0000256" key="5">
    <source>
        <dbReference type="ARBA" id="ARBA00022729"/>
    </source>
</evidence>
<evidence type="ECO:0000256" key="13">
    <source>
        <dbReference type="SAM" id="Phobius"/>
    </source>
</evidence>
<dbReference type="Pfam" id="PF13947">
    <property type="entry name" value="GUB_WAK_bind"/>
    <property type="match status" value="1"/>
</dbReference>
<dbReference type="GO" id="GO:0005524">
    <property type="term" value="F:ATP binding"/>
    <property type="evidence" value="ECO:0007669"/>
    <property type="project" value="UniProtKB-UniRule"/>
</dbReference>
<feature type="domain" description="Protein kinase" evidence="15">
    <location>
        <begin position="372"/>
        <end position="651"/>
    </location>
</feature>
<feature type="binding site" evidence="12">
    <location>
        <position position="401"/>
    </location>
    <ligand>
        <name>ATP</name>
        <dbReference type="ChEBI" id="CHEBI:30616"/>
    </ligand>
</feature>
<keyword evidence="17" id="KW-1185">Reference proteome</keyword>
<dbReference type="FunFam" id="1.10.510.10:FF:000590">
    <property type="entry name" value="PR5-like receptor kinase"/>
    <property type="match status" value="1"/>
</dbReference>
<name>A0ABC9GSU2_9POAL</name>
<dbReference type="InterPro" id="IPR011009">
    <property type="entry name" value="Kinase-like_dom_sf"/>
</dbReference>
<dbReference type="InterPro" id="IPR045874">
    <property type="entry name" value="LRK10/LRL21-25-like"/>
</dbReference>
<dbReference type="FunFam" id="3.30.200.20:FF:000178">
    <property type="entry name" value="serine/threonine-protein kinase PBS1-like"/>
    <property type="match status" value="1"/>
</dbReference>
<dbReference type="PANTHER" id="PTHR27009">
    <property type="entry name" value="RUST RESISTANCE KINASE LR10-RELATED"/>
    <property type="match status" value="1"/>
</dbReference>
<dbReference type="InterPro" id="IPR025287">
    <property type="entry name" value="WAK_GUB"/>
</dbReference>
<keyword evidence="8 12" id="KW-0067">ATP-binding</keyword>
<evidence type="ECO:0000256" key="6">
    <source>
        <dbReference type="ARBA" id="ARBA00022741"/>
    </source>
</evidence>
<dbReference type="InterPro" id="IPR001245">
    <property type="entry name" value="Ser-Thr/Tyr_kinase_cat_dom"/>
</dbReference>
<feature type="transmembrane region" description="Helical" evidence="13">
    <location>
        <begin position="309"/>
        <end position="332"/>
    </location>
</feature>
<dbReference type="AlphaFoldDB" id="A0ABC9GSU2"/>
<dbReference type="InterPro" id="IPR008271">
    <property type="entry name" value="Ser/Thr_kinase_AS"/>
</dbReference>
<dbReference type="GO" id="GO:0016020">
    <property type="term" value="C:membrane"/>
    <property type="evidence" value="ECO:0007669"/>
    <property type="project" value="UniProtKB-SubCell"/>
</dbReference>
<feature type="signal peptide" evidence="14">
    <location>
        <begin position="1"/>
        <end position="36"/>
    </location>
</feature>
<evidence type="ECO:0000256" key="8">
    <source>
        <dbReference type="ARBA" id="ARBA00022840"/>
    </source>
</evidence>
<dbReference type="Gene3D" id="1.10.510.10">
    <property type="entry name" value="Transferase(Phosphotransferase) domain 1"/>
    <property type="match status" value="1"/>
</dbReference>
<dbReference type="InterPro" id="IPR032872">
    <property type="entry name" value="WAK_assoc_C"/>
</dbReference>
<keyword evidence="11" id="KW-0325">Glycoprotein</keyword>
<evidence type="ECO:0000256" key="1">
    <source>
        <dbReference type="ARBA" id="ARBA00004479"/>
    </source>
</evidence>
<keyword evidence="10 13" id="KW-0472">Membrane</keyword>
<evidence type="ECO:0000256" key="10">
    <source>
        <dbReference type="ARBA" id="ARBA00023136"/>
    </source>
</evidence>
<evidence type="ECO:0000256" key="3">
    <source>
        <dbReference type="ARBA" id="ARBA00022679"/>
    </source>
</evidence>
<dbReference type="Pfam" id="PF07714">
    <property type="entry name" value="PK_Tyr_Ser-Thr"/>
    <property type="match status" value="1"/>
</dbReference>
<evidence type="ECO:0000256" key="7">
    <source>
        <dbReference type="ARBA" id="ARBA00022777"/>
    </source>
</evidence>
<evidence type="ECO:0000256" key="12">
    <source>
        <dbReference type="PROSITE-ProRule" id="PRU10141"/>
    </source>
</evidence>
<dbReference type="EMBL" id="CAXIPR030000155">
    <property type="protein sequence ID" value="CAM0145123.1"/>
    <property type="molecule type" value="Genomic_DNA"/>
</dbReference>
<dbReference type="InterPro" id="IPR017441">
    <property type="entry name" value="Protein_kinase_ATP_BS"/>
</dbReference>
<keyword evidence="9 13" id="KW-1133">Transmembrane helix</keyword>
<keyword evidence="4 13" id="KW-0812">Transmembrane</keyword>
<evidence type="ECO:0000256" key="11">
    <source>
        <dbReference type="ARBA" id="ARBA00023180"/>
    </source>
</evidence>
<evidence type="ECO:0000313" key="17">
    <source>
        <dbReference type="Proteomes" id="UP001497457"/>
    </source>
</evidence>
<comment type="subcellular location">
    <subcellularLocation>
        <location evidence="1">Membrane</location>
        <topology evidence="1">Single-pass type I membrane protein</topology>
    </subcellularLocation>
</comment>
<comment type="caution">
    <text evidence="16">The sequence shown here is derived from an EMBL/GenBank/DDBJ whole genome shotgun (WGS) entry which is preliminary data.</text>
</comment>
<feature type="chain" id="PRO_5044867071" description="Protein kinase domain-containing protein" evidence="14">
    <location>
        <begin position="37"/>
        <end position="661"/>
    </location>
</feature>
<evidence type="ECO:0000256" key="9">
    <source>
        <dbReference type="ARBA" id="ARBA00022989"/>
    </source>
</evidence>
<evidence type="ECO:0000313" key="16">
    <source>
        <dbReference type="EMBL" id="CAM0145123.1"/>
    </source>
</evidence>
<dbReference type="Proteomes" id="UP001497457">
    <property type="component" value="Unassembled WGS sequence"/>
</dbReference>
<sequence length="661" mass="73279">MMSPPRLLATAMAAHLPHLPALLFVFLAVHVPASHGNAALLPTTYNASMCHSSMCGSVNITYPFYLASARKETTDYSETYSCGYTDLEISCEVEGRTGAPVPVIQLGDDKYTVLNISYNSSTIVLADSDVLGPAPCPEPHHNVTFDYKWLQYNTSNYDYENLTFFFDCYSKIGDSVPPGLHKDYQINCTRLPSPPDGFVFSAEELGTGIAQDYELASHCKEIVTVPVQREALKGNVPYMLATGDYVDVLKMGFELEWNRVTEEKDQCYLCEGSGGRCAYGQSRAFLGCLCSGGKVGNPDCKRHGKRTKFYIIAITSCPLLLCLVILAFFLACKCGLLPTKSKDEPRIESFLQKNGNLYPKRYTYADLKRMTRSFSVKLGQGGFGDVYRGNLSNNGCQIAVKMLKGTKGDGEEFMNEVASISRTSHVNIVTLLGYCLQGSKRALIYEYMPNGSLERYAFNSNMNSENMLSWEKLFDIAIGIARGLEYLHRGCSTRIVHFDIKPHNVLLDQDFCPKISDFGLAKLCMNKESAISITGAIGTIGYIAPEVYSKLFGTASSKSDVYSYGMMVLEMVGARDKNINADTESSSQYFPQWIYEHVDEYCISASEINGETTELVRKMIVVGLWCIQVIPTDRPTMTRVVEMLEGSTSNLELPPKVLLSL</sequence>
<protein>
    <recommendedName>
        <fullName evidence="15">Protein kinase domain-containing protein</fullName>
    </recommendedName>
</protein>
<gene>
    <name evidence="16" type="ORF">URODEC1_LOCUS118891</name>
</gene>
<dbReference type="Gene3D" id="3.30.200.20">
    <property type="entry name" value="Phosphorylase Kinase, domain 1"/>
    <property type="match status" value="1"/>
</dbReference>
<dbReference type="InterPro" id="IPR000719">
    <property type="entry name" value="Prot_kinase_dom"/>
</dbReference>
<keyword evidence="6 12" id="KW-0547">Nucleotide-binding</keyword>
<keyword evidence="7" id="KW-0418">Kinase</keyword>
<dbReference type="PROSITE" id="PS00107">
    <property type="entry name" value="PROTEIN_KINASE_ATP"/>
    <property type="match status" value="1"/>
</dbReference>
<dbReference type="PROSITE" id="PS00108">
    <property type="entry name" value="PROTEIN_KINASE_ST"/>
    <property type="match status" value="1"/>
</dbReference>
<evidence type="ECO:0000259" key="15">
    <source>
        <dbReference type="PROSITE" id="PS50011"/>
    </source>
</evidence>
<dbReference type="PROSITE" id="PS50011">
    <property type="entry name" value="PROTEIN_KINASE_DOM"/>
    <property type="match status" value="1"/>
</dbReference>
<dbReference type="Pfam" id="PF14380">
    <property type="entry name" value="WAK_assoc"/>
    <property type="match status" value="1"/>
</dbReference>
<evidence type="ECO:0000256" key="14">
    <source>
        <dbReference type="SAM" id="SignalP"/>
    </source>
</evidence>
<dbReference type="SUPFAM" id="SSF56112">
    <property type="entry name" value="Protein kinase-like (PK-like)"/>
    <property type="match status" value="1"/>
</dbReference>
<dbReference type="SMART" id="SM00220">
    <property type="entry name" value="S_TKc"/>
    <property type="match status" value="1"/>
</dbReference>
<evidence type="ECO:0000256" key="4">
    <source>
        <dbReference type="ARBA" id="ARBA00022692"/>
    </source>
</evidence>
<organism evidence="16 17">
    <name type="scientific">Urochloa decumbens</name>
    <dbReference type="NCBI Taxonomy" id="240449"/>
    <lineage>
        <taxon>Eukaryota</taxon>
        <taxon>Viridiplantae</taxon>
        <taxon>Streptophyta</taxon>
        <taxon>Embryophyta</taxon>
        <taxon>Tracheophyta</taxon>
        <taxon>Spermatophyta</taxon>
        <taxon>Magnoliopsida</taxon>
        <taxon>Liliopsida</taxon>
        <taxon>Poales</taxon>
        <taxon>Poaceae</taxon>
        <taxon>PACMAD clade</taxon>
        <taxon>Panicoideae</taxon>
        <taxon>Panicodae</taxon>
        <taxon>Paniceae</taxon>
        <taxon>Melinidinae</taxon>
        <taxon>Urochloa</taxon>
    </lineage>
</organism>
<reference evidence="16 17" key="1">
    <citation type="submission" date="2024-10" db="EMBL/GenBank/DDBJ databases">
        <authorList>
            <person name="Ryan C."/>
        </authorList>
    </citation>
    <scope>NUCLEOTIDE SEQUENCE [LARGE SCALE GENOMIC DNA]</scope>
</reference>
<evidence type="ECO:0000256" key="2">
    <source>
        <dbReference type="ARBA" id="ARBA00022527"/>
    </source>
</evidence>
<keyword evidence="2" id="KW-0723">Serine/threonine-protein kinase</keyword>
<proteinExistence type="predicted"/>
<accession>A0ABC9GSU2</accession>